<accession>A0A8H7S3V7</accession>
<protein>
    <submittedName>
        <fullName evidence="2">Uncharacterized protein</fullName>
    </submittedName>
</protein>
<organism evidence="2 3">
    <name type="scientific">Circinella minor</name>
    <dbReference type="NCBI Taxonomy" id="1195481"/>
    <lineage>
        <taxon>Eukaryota</taxon>
        <taxon>Fungi</taxon>
        <taxon>Fungi incertae sedis</taxon>
        <taxon>Mucoromycota</taxon>
        <taxon>Mucoromycotina</taxon>
        <taxon>Mucoromycetes</taxon>
        <taxon>Mucorales</taxon>
        <taxon>Lichtheimiaceae</taxon>
        <taxon>Circinella</taxon>
    </lineage>
</organism>
<gene>
    <name evidence="2" type="ORF">INT45_014118</name>
</gene>
<evidence type="ECO:0000313" key="2">
    <source>
        <dbReference type="EMBL" id="KAG2222221.1"/>
    </source>
</evidence>
<proteinExistence type="predicted"/>
<dbReference type="AlphaFoldDB" id="A0A8H7S3V7"/>
<feature type="non-terminal residue" evidence="2">
    <location>
        <position position="1"/>
    </location>
</feature>
<dbReference type="EMBL" id="JAEPRB010000089">
    <property type="protein sequence ID" value="KAG2222221.1"/>
    <property type="molecule type" value="Genomic_DNA"/>
</dbReference>
<name>A0A8H7S3V7_9FUNG</name>
<dbReference type="Proteomes" id="UP000646827">
    <property type="component" value="Unassembled WGS sequence"/>
</dbReference>
<evidence type="ECO:0000256" key="1">
    <source>
        <dbReference type="SAM" id="SignalP"/>
    </source>
</evidence>
<sequence length="200" mass="20692">MQLTSLSILLLASASAMASPILVERQEQQQEISDYSITAPIAQDTVISGQATTISWIAGKNTPLSIGLTDTEGSDVTNLATEVNGSTGTFLVNIPGNIANCSEHKIVIQYGDQSAYSELFYIAAKGTEACASQHTSESDPADVTLAADKLSGATATASIDILDGQGNPIGPDESFAAKTFVPTTLITALGIASVSYLMMA</sequence>
<dbReference type="OrthoDB" id="2255734at2759"/>
<comment type="caution">
    <text evidence="2">The sequence shown here is derived from an EMBL/GenBank/DDBJ whole genome shotgun (WGS) entry which is preliminary data.</text>
</comment>
<feature type="chain" id="PRO_5034568336" evidence="1">
    <location>
        <begin position="19"/>
        <end position="200"/>
    </location>
</feature>
<evidence type="ECO:0000313" key="3">
    <source>
        <dbReference type="Proteomes" id="UP000646827"/>
    </source>
</evidence>
<feature type="signal peptide" evidence="1">
    <location>
        <begin position="1"/>
        <end position="18"/>
    </location>
</feature>
<keyword evidence="1" id="KW-0732">Signal</keyword>
<keyword evidence="3" id="KW-1185">Reference proteome</keyword>
<reference evidence="2 3" key="1">
    <citation type="submission" date="2020-12" db="EMBL/GenBank/DDBJ databases">
        <title>Metabolic potential, ecology and presence of endohyphal bacteria is reflected in genomic diversity of Mucoromycotina.</title>
        <authorList>
            <person name="Muszewska A."/>
            <person name="Okrasinska A."/>
            <person name="Steczkiewicz K."/>
            <person name="Drgas O."/>
            <person name="Orlowska M."/>
            <person name="Perlinska-Lenart U."/>
            <person name="Aleksandrzak-Piekarczyk T."/>
            <person name="Szatraj K."/>
            <person name="Zielenkiewicz U."/>
            <person name="Pilsyk S."/>
            <person name="Malc E."/>
            <person name="Mieczkowski P."/>
            <person name="Kruszewska J.S."/>
            <person name="Biernat P."/>
            <person name="Pawlowska J."/>
        </authorList>
    </citation>
    <scope>NUCLEOTIDE SEQUENCE [LARGE SCALE GENOMIC DNA]</scope>
    <source>
        <strain evidence="2 3">CBS 142.35</strain>
    </source>
</reference>